<feature type="transmembrane region" description="Helical" evidence="8">
    <location>
        <begin position="42"/>
        <end position="61"/>
    </location>
</feature>
<dbReference type="InterPro" id="IPR000917">
    <property type="entry name" value="Sulfatase_N"/>
</dbReference>
<dbReference type="AlphaFoldDB" id="A0A7H0FAT2"/>
<name>A0A7H0FAT2_9ENTR</name>
<feature type="domain" description="Sulfatase N-terminal" evidence="9">
    <location>
        <begin position="228"/>
        <end position="461"/>
    </location>
</feature>
<evidence type="ECO:0000256" key="3">
    <source>
        <dbReference type="ARBA" id="ARBA00022679"/>
    </source>
</evidence>
<feature type="transmembrane region" description="Helical" evidence="8">
    <location>
        <begin position="15"/>
        <end position="36"/>
    </location>
</feature>
<comment type="subcellular location">
    <subcellularLocation>
        <location evidence="1">Cell membrane</location>
        <topology evidence="1">Multi-pass membrane protein</topology>
    </subcellularLocation>
</comment>
<dbReference type="SUPFAM" id="SSF53649">
    <property type="entry name" value="Alkaline phosphatase-like"/>
    <property type="match status" value="1"/>
</dbReference>
<protein>
    <submittedName>
        <fullName evidence="10">Phosphoethanolamine transferase</fullName>
    </submittedName>
</protein>
<feature type="transmembrane region" description="Helical" evidence="8">
    <location>
        <begin position="148"/>
        <end position="168"/>
    </location>
</feature>
<evidence type="ECO:0000259" key="9">
    <source>
        <dbReference type="Pfam" id="PF00884"/>
    </source>
</evidence>
<accession>A0A7H0FAT2</accession>
<keyword evidence="2" id="KW-1003">Cell membrane</keyword>
<gene>
    <name evidence="11" type="ORF">CRX53_23430</name>
    <name evidence="10" type="ORF">OEZ79_14100</name>
</gene>
<evidence type="ECO:0000256" key="4">
    <source>
        <dbReference type="ARBA" id="ARBA00022692"/>
    </source>
</evidence>
<evidence type="ECO:0000256" key="1">
    <source>
        <dbReference type="ARBA" id="ARBA00004651"/>
    </source>
</evidence>
<dbReference type="Proteomes" id="UP000222768">
    <property type="component" value="Unassembled WGS sequence"/>
</dbReference>
<dbReference type="CDD" id="cd16017">
    <property type="entry name" value="LptA"/>
    <property type="match status" value="1"/>
</dbReference>
<evidence type="ECO:0000256" key="2">
    <source>
        <dbReference type="ARBA" id="ARBA00022475"/>
    </source>
</evidence>
<evidence type="ECO:0000313" key="11">
    <source>
        <dbReference type="EMBL" id="PHH06679.1"/>
    </source>
</evidence>
<dbReference type="PANTHER" id="PTHR30443">
    <property type="entry name" value="INNER MEMBRANE PROTEIN"/>
    <property type="match status" value="1"/>
</dbReference>
<reference evidence="12" key="2">
    <citation type="submission" date="2017-09" db="EMBL/GenBank/DDBJ databases">
        <title>FDA dAtabase for Regulatory Grade micrObial Sequences (FDA-ARGOS): Supporting development and validation of Infectious Disease Dx tests.</title>
        <authorList>
            <person name="Minogue T."/>
            <person name="Wolcott M."/>
            <person name="Wasieloski L."/>
            <person name="Aguilar W."/>
            <person name="Moore D."/>
            <person name="Tallon L."/>
            <person name="Sadzewicz L."/>
            <person name="Ott S."/>
            <person name="Zhao X."/>
            <person name="Nagaraj S."/>
            <person name="Vavikolanu K."/>
            <person name="Aluvathingal J."/>
            <person name="Nadendla S."/>
            <person name="Sichtig H."/>
        </authorList>
    </citation>
    <scope>NUCLEOTIDE SEQUENCE [LARGE SCALE GENOMIC DNA]</scope>
    <source>
        <strain evidence="12">FDAARGOS_404</strain>
    </source>
</reference>
<dbReference type="EMBL" id="JAOURS010000014">
    <property type="protein sequence ID" value="MDC6639370.1"/>
    <property type="molecule type" value="Genomic_DNA"/>
</dbReference>
<dbReference type="Pfam" id="PF00884">
    <property type="entry name" value="Sulfatase"/>
    <property type="match status" value="1"/>
</dbReference>
<comment type="similarity">
    <text evidence="7">Belongs to the phosphoethanolamine transferase family.</text>
</comment>
<evidence type="ECO:0000256" key="5">
    <source>
        <dbReference type="ARBA" id="ARBA00022989"/>
    </source>
</evidence>
<dbReference type="InterPro" id="IPR040423">
    <property type="entry name" value="PEA_transferase"/>
</dbReference>
<dbReference type="InterPro" id="IPR017850">
    <property type="entry name" value="Alkaline_phosphatase_core_sf"/>
</dbReference>
<evidence type="ECO:0000313" key="10">
    <source>
        <dbReference type="EMBL" id="MDC6639370.1"/>
    </source>
</evidence>
<keyword evidence="6 8" id="KW-0472">Membrane</keyword>
<keyword evidence="4 8" id="KW-0812">Transmembrane</keyword>
<reference evidence="10" key="3">
    <citation type="journal article" date="2023" name="Genes Genomics">
        <title>Genomic insights of Leclercia adecarboxylata strains linked to an outbreak in public hospitals in Mexico.</title>
        <authorList>
            <person name="Barrios-Villa E."/>
            <person name="Pacheco-Flores B."/>
            <person name="Lozano-Zarain P."/>
            <person name="Del Campo-Ortega R."/>
            <person name="de Jesus Ascencio-Montiel I."/>
            <person name="Gonzalez-Leon M."/>
            <person name="Camorlinga-Ponce M."/>
            <person name="Gaytan Cervantes F.J."/>
            <person name="Gonzalez Torres C."/>
            <person name="Aguilar E."/>
            <person name="Gonzalez Ibarra J."/>
            <person name="Torres Lopez F.J."/>
            <person name="Rosas-Vargas H."/>
            <person name="Gonzalez-Bonilla C.R."/>
            <person name="Del Carmen Rocha-Gracia R."/>
        </authorList>
    </citation>
    <scope>NUCLEOTIDE SEQUENCE</scope>
    <source>
        <strain evidence="10">Lac40</strain>
    </source>
</reference>
<dbReference type="Gene3D" id="3.40.720.10">
    <property type="entry name" value="Alkaline Phosphatase, subunit A"/>
    <property type="match status" value="1"/>
</dbReference>
<reference evidence="11" key="1">
    <citation type="submission" date="2017-09" db="EMBL/GenBank/DDBJ databases">
        <title>FDA dAtabase for Regulatory Grade micrObial Sequences (FDA-ARGOS): Supporting development and validation of Infectious Disease Dx tests.</title>
        <authorList>
            <person name="Minogue T."/>
            <person name="Wolcott M."/>
            <person name="Wasieloski L."/>
            <person name="Aguilar W."/>
            <person name="Moore D."/>
            <person name="Tallon L.J."/>
            <person name="Sadzewicz L."/>
            <person name="Ott S."/>
            <person name="Zhao X."/>
            <person name="Nagaraj S."/>
            <person name="Vavikolanu K."/>
            <person name="Aluvathingal J."/>
            <person name="Nadendla S."/>
            <person name="Sichtig H."/>
        </authorList>
    </citation>
    <scope>NUCLEOTIDE SEQUENCE</scope>
    <source>
        <strain evidence="11">FDAARGOS_404</strain>
    </source>
</reference>
<dbReference type="PANTHER" id="PTHR30443:SF4">
    <property type="entry name" value="PHOSPHOETHANOLAMINE TRANSFERASE OPGE-RELATED"/>
    <property type="match status" value="1"/>
</dbReference>
<dbReference type="EMBL" id="PDLK01000002">
    <property type="protein sequence ID" value="PHH06679.1"/>
    <property type="molecule type" value="Genomic_DNA"/>
</dbReference>
<evidence type="ECO:0000256" key="8">
    <source>
        <dbReference type="SAM" id="Phobius"/>
    </source>
</evidence>
<evidence type="ECO:0000256" key="7">
    <source>
        <dbReference type="ARBA" id="ARBA00038481"/>
    </source>
</evidence>
<proteinExistence type="inferred from homology"/>
<dbReference type="InterPro" id="IPR058130">
    <property type="entry name" value="PEA_transf_C"/>
</dbReference>
<keyword evidence="5 8" id="KW-1133">Transmembrane helix</keyword>
<dbReference type="Proteomes" id="UP001149314">
    <property type="component" value="Unassembled WGS sequence"/>
</dbReference>
<dbReference type="GO" id="GO:0009244">
    <property type="term" value="P:lipopolysaccharide core region biosynthetic process"/>
    <property type="evidence" value="ECO:0007669"/>
    <property type="project" value="TreeGrafter"/>
</dbReference>
<dbReference type="GO" id="GO:0016776">
    <property type="term" value="F:phosphotransferase activity, phosphate group as acceptor"/>
    <property type="evidence" value="ECO:0007669"/>
    <property type="project" value="TreeGrafter"/>
</dbReference>
<dbReference type="GO" id="GO:0005886">
    <property type="term" value="C:plasma membrane"/>
    <property type="evidence" value="ECO:0007669"/>
    <property type="project" value="UniProtKB-SubCell"/>
</dbReference>
<evidence type="ECO:0000256" key="6">
    <source>
        <dbReference type="ARBA" id="ARBA00023136"/>
    </source>
</evidence>
<feature type="transmembrane region" description="Helical" evidence="8">
    <location>
        <begin position="68"/>
        <end position="91"/>
    </location>
</feature>
<organism evidence="11 12">
    <name type="scientific">Leclercia adecarboxylata</name>
    <dbReference type="NCBI Taxonomy" id="83655"/>
    <lineage>
        <taxon>Bacteria</taxon>
        <taxon>Pseudomonadati</taxon>
        <taxon>Pseudomonadota</taxon>
        <taxon>Gammaproteobacteria</taxon>
        <taxon>Enterobacterales</taxon>
        <taxon>Enterobacteriaceae</taxon>
        <taxon>Leclercia</taxon>
    </lineage>
</organism>
<comment type="caution">
    <text evidence="11">The sequence shown here is derived from an EMBL/GenBank/DDBJ whole genome shotgun (WGS) entry which is preliminary data.</text>
</comment>
<dbReference type="RefSeq" id="WP_032615694.1">
    <property type="nucleotide sequence ID" value="NZ_CP043397.1"/>
</dbReference>
<evidence type="ECO:0000313" key="12">
    <source>
        <dbReference type="Proteomes" id="UP000222768"/>
    </source>
</evidence>
<keyword evidence="3 10" id="KW-0808">Transferase</keyword>
<feature type="transmembrane region" description="Helical" evidence="8">
    <location>
        <begin position="117"/>
        <end position="136"/>
    </location>
</feature>
<sequence length="550" mass="62226">MSFAKASVLIIDKKLCRHFLILLLCSVLIQLWPVYFTQPARFMVRIAICNSLLLLAAAAIYRYLPGKIIAFALTVLLTLNFAFAFSTWNVYQSEFNTVFAMSILATHIAEAKSMSGLYINSLPIVMAYFVITWYAIKSLSENLSDRAKTISMVLLVGYMGWYSAASWLKKRKDLEVYYPLSSRILTYTPFYIGSEFIIAHRDNALAEKISKQNVHYPALQYQRTGIENYVVIVGESARRSNMQLYGFNQNTTPVESSFKKNALIFRNAIAPASATVLAVPMILSQADPDNFTVDKLADNVVSIARKAGYYTEWISAQGNSGKSNNYIAAIASTSQNLHWINTQYDTELLPALEEALNKPGKKFIVLHINGSHEMACDRYPASAGVLDTGNKYEDCYNNAIRYTDYFIGEVAKRLQNTASSILYFSDHGLEKNPQLESIYMHGSRNPSKEAYEVPQFIWYSQPALFSQKRRLGWVNGFWPTANNYWLMLNWLGISTGVKNCLSVLETCYQEPTSLPVMDGGRHIFDYNQLRNTFSSQDLNTPWRKAKPGSL</sequence>